<reference evidence="15 16" key="1">
    <citation type="journal article" date="2018" name="Science">
        <title>The opium poppy genome and morphinan production.</title>
        <authorList>
            <person name="Guo L."/>
            <person name="Winzer T."/>
            <person name="Yang X."/>
            <person name="Li Y."/>
            <person name="Ning Z."/>
            <person name="He Z."/>
            <person name="Teodor R."/>
            <person name="Lu Y."/>
            <person name="Bowser T.A."/>
            <person name="Graham I.A."/>
            <person name="Ye K."/>
        </authorList>
    </citation>
    <scope>NUCLEOTIDE SEQUENCE [LARGE SCALE GENOMIC DNA]</scope>
    <source>
        <strain evidence="16">cv. HN1</strain>
        <tissue evidence="15">Leaves</tissue>
    </source>
</reference>
<evidence type="ECO:0000256" key="9">
    <source>
        <dbReference type="ARBA" id="ARBA00023004"/>
    </source>
</evidence>
<evidence type="ECO:0008006" key="17">
    <source>
        <dbReference type="Google" id="ProtNLM"/>
    </source>
</evidence>
<evidence type="ECO:0000313" key="15">
    <source>
        <dbReference type="EMBL" id="RZC45163.1"/>
    </source>
</evidence>
<keyword evidence="8 12" id="KW-0560">Oxidoreductase</keyword>
<feature type="region of interest" description="Disordered" evidence="13">
    <location>
        <begin position="458"/>
        <end position="478"/>
    </location>
</feature>
<evidence type="ECO:0000256" key="6">
    <source>
        <dbReference type="ARBA" id="ARBA00022723"/>
    </source>
</evidence>
<sequence length="478" mass="54874">MAMKMIFDFFPVSNYYCYYLLLFVSILLISNLFSKKSTKNTPPTPPALPIIGHLHLINKPLNRALKDLSDRYGPVLLLRFGSQSVLALSSPSSVEECLTKNDIIFANRPPVVAAKHLGYNYKTVEWSSYGPNWRNLRRVMNMDIFSSGSLQTTSIIRNEEVQYMMHQLYQRSLSSSSLDMFHEVDLKSMFFDLGFNIIMKMVSGKRYDGDKKWIFDSLVRESFLPKTLVHMVDFLPVLQWIDYQGTEKKLKQVKKNKDAFLDELIQENLKSSTSKAETEHKSLIEVLMSLQKDEPETYTHEVVKGIIGLRDEIDFHVEEGRFISESDLPKLPYLQCVIQESLRLHPPAPIPLPHISSEDCTIAGYDIPRGTMLLLNAWAIQRDPKWWEEPTKFKPERFDRESAIKEGKMDGFRWIPFGAGRRGCPGSGMAFRVTSLAIGGLIQCLEWKKIDHDDEMIAEEGDEPSSSAMFRPRLAKKD</sequence>
<evidence type="ECO:0000256" key="10">
    <source>
        <dbReference type="ARBA" id="ARBA00023136"/>
    </source>
</evidence>
<keyword evidence="12" id="KW-0503">Monooxygenase</keyword>
<dbReference type="InterPro" id="IPR001128">
    <property type="entry name" value="Cyt_P450"/>
</dbReference>
<evidence type="ECO:0000256" key="11">
    <source>
        <dbReference type="PIRSR" id="PIRSR602401-1"/>
    </source>
</evidence>
<dbReference type="SUPFAM" id="SSF48264">
    <property type="entry name" value="Cytochrome P450"/>
    <property type="match status" value="1"/>
</dbReference>
<dbReference type="GO" id="GO:0016705">
    <property type="term" value="F:oxidoreductase activity, acting on paired donors, with incorporation or reduction of molecular oxygen"/>
    <property type="evidence" value="ECO:0007669"/>
    <property type="project" value="InterPro"/>
</dbReference>
<evidence type="ECO:0000256" key="1">
    <source>
        <dbReference type="ARBA" id="ARBA00001971"/>
    </source>
</evidence>
<evidence type="ECO:0000256" key="3">
    <source>
        <dbReference type="ARBA" id="ARBA00004913"/>
    </source>
</evidence>
<keyword evidence="10 14" id="KW-0472">Membrane</keyword>
<keyword evidence="9 11" id="KW-0408">Iron</keyword>
<dbReference type="GO" id="GO:0004497">
    <property type="term" value="F:monooxygenase activity"/>
    <property type="evidence" value="ECO:0007669"/>
    <property type="project" value="UniProtKB-KW"/>
</dbReference>
<dbReference type="PRINTS" id="PR00463">
    <property type="entry name" value="EP450I"/>
</dbReference>
<organism evidence="15 16">
    <name type="scientific">Papaver somniferum</name>
    <name type="common">Opium poppy</name>
    <dbReference type="NCBI Taxonomy" id="3469"/>
    <lineage>
        <taxon>Eukaryota</taxon>
        <taxon>Viridiplantae</taxon>
        <taxon>Streptophyta</taxon>
        <taxon>Embryophyta</taxon>
        <taxon>Tracheophyta</taxon>
        <taxon>Spermatophyta</taxon>
        <taxon>Magnoliopsida</taxon>
        <taxon>Ranunculales</taxon>
        <taxon>Papaveraceae</taxon>
        <taxon>Papaveroideae</taxon>
        <taxon>Papaver</taxon>
    </lineage>
</organism>
<protein>
    <recommendedName>
        <fullName evidence="17">Cytochrome P450</fullName>
    </recommendedName>
</protein>
<evidence type="ECO:0000256" key="14">
    <source>
        <dbReference type="SAM" id="Phobius"/>
    </source>
</evidence>
<accession>A0A4Y7I892</accession>
<dbReference type="InterPro" id="IPR036396">
    <property type="entry name" value="Cyt_P450_sf"/>
</dbReference>
<dbReference type="OMA" id="EPETYTH"/>
<feature type="transmembrane region" description="Helical" evidence="14">
    <location>
        <begin position="12"/>
        <end position="33"/>
    </location>
</feature>
<keyword evidence="4 11" id="KW-0349">Heme</keyword>
<evidence type="ECO:0000256" key="5">
    <source>
        <dbReference type="ARBA" id="ARBA00022692"/>
    </source>
</evidence>
<dbReference type="PROSITE" id="PS00086">
    <property type="entry name" value="CYTOCHROME_P450"/>
    <property type="match status" value="1"/>
</dbReference>
<dbReference type="Gramene" id="RZC45163">
    <property type="protein sequence ID" value="RZC45163"/>
    <property type="gene ID" value="C5167_038115"/>
</dbReference>
<dbReference type="AlphaFoldDB" id="A0A4Y7I892"/>
<keyword evidence="5 14" id="KW-0812">Transmembrane</keyword>
<evidence type="ECO:0000256" key="12">
    <source>
        <dbReference type="RuleBase" id="RU000461"/>
    </source>
</evidence>
<keyword evidence="7 14" id="KW-1133">Transmembrane helix</keyword>
<evidence type="ECO:0000313" key="16">
    <source>
        <dbReference type="Proteomes" id="UP000316621"/>
    </source>
</evidence>
<keyword evidence="16" id="KW-1185">Reference proteome</keyword>
<dbReference type="Gene3D" id="1.10.630.10">
    <property type="entry name" value="Cytochrome P450"/>
    <property type="match status" value="2"/>
</dbReference>
<dbReference type="InterPro" id="IPR017972">
    <property type="entry name" value="Cyt_P450_CS"/>
</dbReference>
<comment type="subcellular location">
    <subcellularLocation>
        <location evidence="2">Membrane</location>
        <topology evidence="2">Single-pass membrane protein</topology>
    </subcellularLocation>
</comment>
<dbReference type="GO" id="GO:0016020">
    <property type="term" value="C:membrane"/>
    <property type="evidence" value="ECO:0007669"/>
    <property type="project" value="UniProtKB-SubCell"/>
</dbReference>
<evidence type="ECO:0000256" key="8">
    <source>
        <dbReference type="ARBA" id="ARBA00023002"/>
    </source>
</evidence>
<evidence type="ECO:0000256" key="13">
    <source>
        <dbReference type="SAM" id="MobiDB-lite"/>
    </source>
</evidence>
<comment type="pathway">
    <text evidence="3">Alkaloid biosynthesis.</text>
</comment>
<dbReference type="InterPro" id="IPR050651">
    <property type="entry name" value="Plant_Cytochrome_P450_Monoox"/>
</dbReference>
<comment type="similarity">
    <text evidence="12">Belongs to the cytochrome P450 family.</text>
</comment>
<comment type="cofactor">
    <cofactor evidence="1 11">
        <name>heme</name>
        <dbReference type="ChEBI" id="CHEBI:30413"/>
    </cofactor>
</comment>
<dbReference type="GO" id="GO:0033075">
    <property type="term" value="P:isoquinoline alkaloid biosynthetic process"/>
    <property type="evidence" value="ECO:0007669"/>
    <property type="project" value="UniProtKB-ARBA"/>
</dbReference>
<dbReference type="InterPro" id="IPR002401">
    <property type="entry name" value="Cyt_P450_E_grp-I"/>
</dbReference>
<dbReference type="GO" id="GO:0005506">
    <property type="term" value="F:iron ion binding"/>
    <property type="evidence" value="ECO:0007669"/>
    <property type="project" value="InterPro"/>
</dbReference>
<dbReference type="Pfam" id="PF00067">
    <property type="entry name" value="p450"/>
    <property type="match status" value="2"/>
</dbReference>
<feature type="binding site" description="axial binding residue" evidence="11">
    <location>
        <position position="424"/>
    </location>
    <ligand>
        <name>heme</name>
        <dbReference type="ChEBI" id="CHEBI:30413"/>
    </ligand>
    <ligandPart>
        <name>Fe</name>
        <dbReference type="ChEBI" id="CHEBI:18248"/>
    </ligandPart>
</feature>
<gene>
    <name evidence="15" type="ORF">C5167_038115</name>
</gene>
<evidence type="ECO:0000256" key="2">
    <source>
        <dbReference type="ARBA" id="ARBA00004167"/>
    </source>
</evidence>
<evidence type="ECO:0000256" key="7">
    <source>
        <dbReference type="ARBA" id="ARBA00022989"/>
    </source>
</evidence>
<keyword evidence="6 11" id="KW-0479">Metal-binding</keyword>
<dbReference type="PANTHER" id="PTHR47947:SF26">
    <property type="entry name" value="CYTOCHROME P450"/>
    <property type="match status" value="1"/>
</dbReference>
<dbReference type="STRING" id="3469.A0A4Y7I892"/>
<evidence type="ECO:0000256" key="4">
    <source>
        <dbReference type="ARBA" id="ARBA00022617"/>
    </source>
</evidence>
<proteinExistence type="inferred from homology"/>
<dbReference type="PANTHER" id="PTHR47947">
    <property type="entry name" value="CYTOCHROME P450 82C3-RELATED"/>
    <property type="match status" value="1"/>
</dbReference>
<name>A0A4Y7I892_PAPSO</name>
<dbReference type="EMBL" id="CM010715">
    <property type="protein sequence ID" value="RZC45163.1"/>
    <property type="molecule type" value="Genomic_DNA"/>
</dbReference>
<feature type="non-terminal residue" evidence="15">
    <location>
        <position position="478"/>
    </location>
</feature>
<dbReference type="GO" id="GO:0020037">
    <property type="term" value="F:heme binding"/>
    <property type="evidence" value="ECO:0007669"/>
    <property type="project" value="InterPro"/>
</dbReference>
<dbReference type="Proteomes" id="UP000316621">
    <property type="component" value="Chromosome 1"/>
</dbReference>